<comment type="caution">
    <text evidence="2">The sequence shown here is derived from an EMBL/GenBank/DDBJ whole genome shotgun (WGS) entry which is preliminary data.</text>
</comment>
<dbReference type="Proteomes" id="UP000307217">
    <property type="component" value="Unassembled WGS sequence"/>
</dbReference>
<evidence type="ECO:0000313" key="2">
    <source>
        <dbReference type="EMBL" id="TMO67981.1"/>
    </source>
</evidence>
<proteinExistence type="predicted"/>
<evidence type="ECO:0000313" key="3">
    <source>
        <dbReference type="Proteomes" id="UP000307217"/>
    </source>
</evidence>
<sequence>MQVKLVKLVIWVVALWALAYPFVFMQAPVIELKEESSVVIKEPAVKVEQPLHTVVLPRFSEIKSTAKKKQQFFDFIKPHIIAENKDIMQQRASIEIALMMLQFGEALTPAQTDKLNVIYTHYRIKGERYSVASLSNALTHVDVIPKELALMQAANESAWGTSRFARIGLNFFGQWCYKKGCGMVPKRRDNEAEHEVAAFKSVRAAVKSYFRNINTHDAYTGLRAKRAELRANKQPIDATQLTAGLIAYSERGEAYVNELNDMIRHNKAYFDED</sequence>
<dbReference type="AlphaFoldDB" id="A0A5S3V7X8"/>
<dbReference type="Gene3D" id="1.10.530.10">
    <property type="match status" value="1"/>
</dbReference>
<dbReference type="GO" id="GO:0004040">
    <property type="term" value="F:amidase activity"/>
    <property type="evidence" value="ECO:0007669"/>
    <property type="project" value="InterPro"/>
</dbReference>
<dbReference type="InterPro" id="IPR053195">
    <property type="entry name" value="Bax-like"/>
</dbReference>
<evidence type="ECO:0000259" key="1">
    <source>
        <dbReference type="Pfam" id="PF01832"/>
    </source>
</evidence>
<protein>
    <submittedName>
        <fullName evidence="2">Glucosaminidase</fullName>
    </submittedName>
</protein>
<organism evidence="2 3">
    <name type="scientific">Pseudoalteromonas aurantia</name>
    <dbReference type="NCBI Taxonomy" id="43654"/>
    <lineage>
        <taxon>Bacteria</taxon>
        <taxon>Pseudomonadati</taxon>
        <taxon>Pseudomonadota</taxon>
        <taxon>Gammaproteobacteria</taxon>
        <taxon>Alteromonadales</taxon>
        <taxon>Pseudoalteromonadaceae</taxon>
        <taxon>Pseudoalteromonas</taxon>
    </lineage>
</organism>
<dbReference type="PANTHER" id="PTHR40572">
    <property type="entry name" value="PROTEIN BAX"/>
    <property type="match status" value="1"/>
</dbReference>
<gene>
    <name evidence="2" type="ORF">CWC19_11720</name>
</gene>
<reference evidence="3" key="2">
    <citation type="submission" date="2019-06" db="EMBL/GenBank/DDBJ databases">
        <title>Co-occurence of chitin degradation, pigmentation and bioactivity in marine Pseudoalteromonas.</title>
        <authorList>
            <person name="Sonnenschein E.C."/>
            <person name="Bech P.K."/>
        </authorList>
    </citation>
    <scope>NUCLEOTIDE SEQUENCE [LARGE SCALE GENOMIC DNA]</scope>
    <source>
        <strain evidence="3">S3790</strain>
    </source>
</reference>
<name>A0A5S3V7X8_9GAMM</name>
<reference evidence="2 3" key="1">
    <citation type="submission" date="2018-01" db="EMBL/GenBank/DDBJ databases">
        <authorList>
            <person name="Paulsen S."/>
            <person name="Gram L.K."/>
        </authorList>
    </citation>
    <scope>NUCLEOTIDE SEQUENCE [LARGE SCALE GENOMIC DNA]</scope>
    <source>
        <strain evidence="2 3">S3790</strain>
    </source>
</reference>
<dbReference type="PANTHER" id="PTHR40572:SF1">
    <property type="entry name" value="PROTEIN BAX"/>
    <property type="match status" value="1"/>
</dbReference>
<dbReference type="RefSeq" id="WP_138592043.1">
    <property type="nucleotide sequence ID" value="NZ_PNBX01000047.1"/>
</dbReference>
<dbReference type="EMBL" id="PNBX01000047">
    <property type="protein sequence ID" value="TMO67981.1"/>
    <property type="molecule type" value="Genomic_DNA"/>
</dbReference>
<dbReference type="Pfam" id="PF01832">
    <property type="entry name" value="Glucosaminidase"/>
    <property type="match status" value="1"/>
</dbReference>
<dbReference type="InterPro" id="IPR002901">
    <property type="entry name" value="MGlyc_endo_b_GlcNAc-like_dom"/>
</dbReference>
<accession>A0A5S3V7X8</accession>
<feature type="domain" description="Mannosyl-glycoprotein endo-beta-N-acetylglucosamidase-like" evidence="1">
    <location>
        <begin position="140"/>
        <end position="267"/>
    </location>
</feature>
<dbReference type="OrthoDB" id="9788155at2"/>